<evidence type="ECO:0000313" key="2">
    <source>
        <dbReference type="Proteomes" id="UP001597102"/>
    </source>
</evidence>
<dbReference type="EMBL" id="JBHTJO010000001">
    <property type="protein sequence ID" value="MFD0985676.1"/>
    <property type="molecule type" value="Genomic_DNA"/>
</dbReference>
<sequence>MTLREAVLAQSGKYLEAPDIEGETKGVSIEVGSIDEPTEPVSISKGDVSAEVSYEETQPGEDAAFSSTVTVLEGGEKVAEIEIDEYSTRYPYPVQIVEMDPANDTPEVVVSTYTGGAHCCGVPQVATKNAGADTWSVVDLGEFDGEPPLAKDYNGDGRSEFIVDDNAFLYTFGAYAFSVAPQVILVIEDGEVKNVSADPAYEAVQKSWMKQLVDIARNDYANAYLAGYVAQKSLLGEGEGAWKLMLKHYDKTDDWGLQACDKPLTDAGVCPGKEVTLPYPKMLKRVLRENGYKIGG</sequence>
<evidence type="ECO:0000313" key="1">
    <source>
        <dbReference type="EMBL" id="MFD0985676.1"/>
    </source>
</evidence>
<accession>A0ABW3J6F7</accession>
<organism evidence="1 2">
    <name type="scientific">Methyloligella solikamskensis</name>
    <dbReference type="NCBI Taxonomy" id="1177756"/>
    <lineage>
        <taxon>Bacteria</taxon>
        <taxon>Pseudomonadati</taxon>
        <taxon>Pseudomonadota</taxon>
        <taxon>Alphaproteobacteria</taxon>
        <taxon>Hyphomicrobiales</taxon>
        <taxon>Hyphomicrobiaceae</taxon>
        <taxon>Methyloligella</taxon>
    </lineage>
</organism>
<gene>
    <name evidence="1" type="ORF">ACFQ2F_01025</name>
</gene>
<name>A0ABW3J6F7_9HYPH</name>
<keyword evidence="2" id="KW-1185">Reference proteome</keyword>
<proteinExistence type="predicted"/>
<dbReference type="RefSeq" id="WP_379084398.1">
    <property type="nucleotide sequence ID" value="NZ_JBHTJO010000001.1"/>
</dbReference>
<dbReference type="Proteomes" id="UP001597102">
    <property type="component" value="Unassembled WGS sequence"/>
</dbReference>
<reference evidence="2" key="1">
    <citation type="journal article" date="2019" name="Int. J. Syst. Evol. Microbiol.">
        <title>The Global Catalogue of Microorganisms (GCM) 10K type strain sequencing project: providing services to taxonomists for standard genome sequencing and annotation.</title>
        <authorList>
            <consortium name="The Broad Institute Genomics Platform"/>
            <consortium name="The Broad Institute Genome Sequencing Center for Infectious Disease"/>
            <person name="Wu L."/>
            <person name="Ma J."/>
        </authorList>
    </citation>
    <scope>NUCLEOTIDE SEQUENCE [LARGE SCALE GENOMIC DNA]</scope>
    <source>
        <strain evidence="2">CCUG 61697</strain>
    </source>
</reference>
<comment type="caution">
    <text evidence="1">The sequence shown here is derived from an EMBL/GenBank/DDBJ whole genome shotgun (WGS) entry which is preliminary data.</text>
</comment>
<protein>
    <submittedName>
        <fullName evidence="1">Uncharacterized protein</fullName>
    </submittedName>
</protein>